<dbReference type="AlphaFoldDB" id="A0A6J7XWF4"/>
<reference evidence="2" key="1">
    <citation type="submission" date="2020-05" db="EMBL/GenBank/DDBJ databases">
        <authorList>
            <person name="Chiriac C."/>
            <person name="Salcher M."/>
            <person name="Ghai R."/>
            <person name="Kavagutti S V."/>
        </authorList>
    </citation>
    <scope>NUCLEOTIDE SEQUENCE</scope>
</reference>
<feature type="region of interest" description="Disordered" evidence="1">
    <location>
        <begin position="45"/>
        <end position="75"/>
    </location>
</feature>
<proteinExistence type="predicted"/>
<protein>
    <submittedName>
        <fullName evidence="2">Unannotated protein</fullName>
    </submittedName>
</protein>
<sequence length="105" mass="10363">MFALVGVFGVNAASAQIDSGTQPKPLETTPAQVLDASGTPVVEQVKTVKSKQSGSKGGTAPAHSTSSEPSISTPTPAVVEVVTPEPVVAEPSQSAPVVHATTGGS</sequence>
<evidence type="ECO:0000313" key="2">
    <source>
        <dbReference type="EMBL" id="CAB5240828.1"/>
    </source>
</evidence>
<evidence type="ECO:0000256" key="1">
    <source>
        <dbReference type="SAM" id="MobiDB-lite"/>
    </source>
</evidence>
<name>A0A6J7XWF4_9ZZZZ</name>
<organism evidence="2">
    <name type="scientific">freshwater metagenome</name>
    <dbReference type="NCBI Taxonomy" id="449393"/>
    <lineage>
        <taxon>unclassified sequences</taxon>
        <taxon>metagenomes</taxon>
        <taxon>ecological metagenomes</taxon>
    </lineage>
</organism>
<feature type="compositionally biased region" description="Low complexity" evidence="1">
    <location>
        <begin position="64"/>
        <end position="75"/>
    </location>
</feature>
<dbReference type="EMBL" id="CAFBSG010000018">
    <property type="protein sequence ID" value="CAB5240828.1"/>
    <property type="molecule type" value="Genomic_DNA"/>
</dbReference>
<accession>A0A6J7XWF4</accession>
<gene>
    <name evidence="2" type="ORF">UFOPK3554_01073</name>
</gene>
<feature type="region of interest" description="Disordered" evidence="1">
    <location>
        <begin position="86"/>
        <end position="105"/>
    </location>
</feature>